<evidence type="ECO:0000256" key="1">
    <source>
        <dbReference type="SAM" id="Phobius"/>
    </source>
</evidence>
<feature type="transmembrane region" description="Helical" evidence="1">
    <location>
        <begin position="40"/>
        <end position="62"/>
    </location>
</feature>
<reference evidence="2 3" key="1">
    <citation type="submission" date="2019-09" db="EMBL/GenBank/DDBJ databases">
        <authorList>
            <person name="Kritzky A."/>
            <person name="Schelkanova E.Y."/>
            <person name="Alkhova Z.V."/>
            <person name="Smirnova N.I."/>
        </authorList>
    </citation>
    <scope>NUCLEOTIDE SEQUENCE [LARGE SCALE GENOMIC DNA]</scope>
    <source>
        <strain evidence="2 3">M1526</strain>
    </source>
</reference>
<accession>A0A5Q6PES9</accession>
<keyword evidence="1" id="KW-1133">Transmembrane helix</keyword>
<feature type="transmembrane region" description="Helical" evidence="1">
    <location>
        <begin position="6"/>
        <end position="28"/>
    </location>
</feature>
<keyword evidence="1" id="KW-0812">Transmembrane</keyword>
<evidence type="ECO:0000313" key="2">
    <source>
        <dbReference type="EMBL" id="KAA1253363.1"/>
    </source>
</evidence>
<name>A0A5Q6PES9_VIBCL</name>
<dbReference type="AlphaFoldDB" id="A0A5Q6PES9"/>
<dbReference type="EMBL" id="VUAA01000022">
    <property type="protein sequence ID" value="KAA1253363.1"/>
    <property type="molecule type" value="Genomic_DNA"/>
</dbReference>
<evidence type="ECO:0000313" key="3">
    <source>
        <dbReference type="Proteomes" id="UP000323225"/>
    </source>
</evidence>
<proteinExistence type="predicted"/>
<protein>
    <submittedName>
        <fullName evidence="2">Uncharacterized protein</fullName>
    </submittedName>
</protein>
<gene>
    <name evidence="2" type="ORF">F0M16_17675</name>
</gene>
<feature type="transmembrane region" description="Helical" evidence="1">
    <location>
        <begin position="329"/>
        <end position="350"/>
    </location>
</feature>
<keyword evidence="1" id="KW-0472">Membrane</keyword>
<sequence>MSIIFYKVFMASLPLFIAVAFAVALGKYKFKHEITKGEIALNAVISSIVVVVTIGAITLYGISETEILNGEVTAKKRNTVSCEHSYEVCKMTSDGKKCDTKYKHSWDYDWDVYTTVGTLTINREDSQGVIEPKRFKKVVIGEPASVEHTYYNYVKANTISLFGYSEEQAKQYQDFVPNYPTIYDYYRVNRVLHTNPSLTYSLTSGWNEKLNNEFRTLGGKLQANMVIVVTDQPASFFESLIHSWEGGRKNDILIVMGVKDGKVVWSRSSTFMNGMGNGVLLAKLRQATLGYDLKADSDKVLNSILDVTKSNFSRHAMENEIYQLAALPISWTSIFIAILVSMICSAFLSFKLSRNQNRERVNGLNNGWR</sequence>
<comment type="caution">
    <text evidence="2">The sequence shown here is derived from an EMBL/GenBank/DDBJ whole genome shotgun (WGS) entry which is preliminary data.</text>
</comment>
<organism evidence="2 3">
    <name type="scientific">Vibrio cholerae</name>
    <dbReference type="NCBI Taxonomy" id="666"/>
    <lineage>
        <taxon>Bacteria</taxon>
        <taxon>Pseudomonadati</taxon>
        <taxon>Pseudomonadota</taxon>
        <taxon>Gammaproteobacteria</taxon>
        <taxon>Vibrionales</taxon>
        <taxon>Vibrionaceae</taxon>
        <taxon>Vibrio</taxon>
    </lineage>
</organism>
<dbReference type="Proteomes" id="UP000323225">
    <property type="component" value="Unassembled WGS sequence"/>
</dbReference>